<proteinExistence type="predicted"/>
<keyword evidence="3" id="KW-1185">Reference proteome</keyword>
<comment type="caution">
    <text evidence="2">The sequence shown here is derived from an EMBL/GenBank/DDBJ whole genome shotgun (WGS) entry which is preliminary data.</text>
</comment>
<dbReference type="EMBL" id="PRLM01000002">
    <property type="protein sequence ID" value="RYC74981.1"/>
    <property type="molecule type" value="Genomic_DNA"/>
</dbReference>
<dbReference type="Proteomes" id="UP001191019">
    <property type="component" value="Unassembled WGS sequence"/>
</dbReference>
<reference evidence="2 3" key="1">
    <citation type="journal article" date="2018" name="bioRxiv">
        <title>Evidence of independent acquisition and adaption of ultra-small bacteria to human hosts across the highly diverse yet reduced genomes of the phylum Saccharibacteria.</title>
        <authorList>
            <person name="McLean J.S."/>
            <person name="Bor B."/>
            <person name="To T.T."/>
            <person name="Liu Q."/>
            <person name="Kearns K.A."/>
            <person name="Solden L.M."/>
            <person name="Wrighton K.C."/>
            <person name="He X."/>
            <person name="Shi W."/>
        </authorList>
    </citation>
    <scope>NUCLEOTIDE SEQUENCE [LARGE SCALE GENOMIC DNA]</scope>
    <source>
        <strain evidence="2 3">TM7_G3_2_Rum_HOT_351B</strain>
    </source>
</reference>
<dbReference type="InterPro" id="IPR045407">
    <property type="entry name" value="DUF6512"/>
</dbReference>
<reference evidence="2 3" key="2">
    <citation type="journal article" date="2020" name="Cell Rep.">
        <title>Acquisition and Adaptation of Ultra-small Parasitic Reduced Genome Bacteria to Mammalian Hosts.</title>
        <authorList>
            <person name="McLean J.S."/>
            <person name="Bor B."/>
            <person name="Kerns K.A."/>
            <person name="Liu Q."/>
            <person name="To T.T."/>
            <person name="Solden L."/>
            <person name="Hendrickson E.L."/>
            <person name="Wrighton K."/>
            <person name="Shi W."/>
            <person name="He X."/>
        </authorList>
    </citation>
    <scope>NUCLEOTIDE SEQUENCE [LARGE SCALE GENOMIC DNA]</scope>
    <source>
        <strain evidence="2 3">TM7_G3_2_Rum_HOT_351B</strain>
    </source>
</reference>
<feature type="transmembrane region" description="Helical" evidence="1">
    <location>
        <begin position="105"/>
        <end position="125"/>
    </location>
</feature>
<feature type="transmembrane region" description="Helical" evidence="1">
    <location>
        <begin position="131"/>
        <end position="152"/>
    </location>
</feature>
<evidence type="ECO:0000313" key="3">
    <source>
        <dbReference type="Proteomes" id="UP001191019"/>
    </source>
</evidence>
<accession>A0ABY0FMA5</accession>
<keyword evidence="1" id="KW-1133">Transmembrane helix</keyword>
<feature type="transmembrane region" description="Helical" evidence="1">
    <location>
        <begin position="5"/>
        <end position="25"/>
    </location>
</feature>
<dbReference type="Pfam" id="PF20122">
    <property type="entry name" value="DUF6512"/>
    <property type="match status" value="1"/>
</dbReference>
<keyword evidence="1" id="KW-0472">Membrane</keyword>
<gene>
    <name evidence="2" type="ORF">G3RUM_00260</name>
</gene>
<sequence length="188" mass="21591">MDNTLIMWLSIIAISATGTLAHFLYDLTGEQRPIGLFAAVNESVWEHIKIAITPSLLWALYDGYYYGENANYFCAKLVSLLVLVIFIPVAFYIYRKFTKKSILPLDITIFFAAIILSQATFYAIISLNPMWHIFTYLSCIGLFVFFGCYMTLTLAPLKAPIFKDPITGKYGFRAHRNFFKNLKKKHKK</sequence>
<dbReference type="RefSeq" id="WP_129734623.1">
    <property type="nucleotide sequence ID" value="NZ_PRLM01000002.1"/>
</dbReference>
<name>A0ABY0FMA5_9BACT</name>
<evidence type="ECO:0000256" key="1">
    <source>
        <dbReference type="SAM" id="Phobius"/>
    </source>
</evidence>
<protein>
    <submittedName>
        <fullName evidence="2">Uncharacterized protein</fullName>
    </submittedName>
</protein>
<organism evidence="2 3">
    <name type="scientific">Candidatus Nanosyncoccus alces</name>
    <dbReference type="NCBI Taxonomy" id="2171997"/>
    <lineage>
        <taxon>Bacteria</taxon>
        <taxon>Candidatus Saccharimonadota</taxon>
        <taxon>Candidatus Nanosyncoccalia</taxon>
        <taxon>Candidatus Nanosyncoccales</taxon>
        <taxon>Candidatus Nanosyncoccaceae</taxon>
        <taxon>Candidatus Nanosyncoccus</taxon>
    </lineage>
</organism>
<feature type="transmembrane region" description="Helical" evidence="1">
    <location>
        <begin position="70"/>
        <end position="93"/>
    </location>
</feature>
<evidence type="ECO:0000313" key="2">
    <source>
        <dbReference type="EMBL" id="RYC74981.1"/>
    </source>
</evidence>
<keyword evidence="1" id="KW-0812">Transmembrane</keyword>